<dbReference type="OrthoDB" id="422733at2759"/>
<feature type="region of interest" description="Disordered" evidence="5">
    <location>
        <begin position="122"/>
        <end position="149"/>
    </location>
</feature>
<feature type="compositionally biased region" description="Low complexity" evidence="5">
    <location>
        <begin position="554"/>
        <end position="570"/>
    </location>
</feature>
<feature type="compositionally biased region" description="Basic residues" evidence="5">
    <location>
        <begin position="514"/>
        <end position="546"/>
    </location>
</feature>
<keyword evidence="8" id="KW-1185">Reference proteome</keyword>
<reference evidence="7 8" key="1">
    <citation type="submission" date="2016-02" db="EMBL/GenBank/DDBJ databases">
        <title>Genome analysis of coral dinoflagellate symbionts highlights evolutionary adaptations to a symbiotic lifestyle.</title>
        <authorList>
            <person name="Aranda M."/>
            <person name="Li Y."/>
            <person name="Liew Y.J."/>
            <person name="Baumgarten S."/>
            <person name="Simakov O."/>
            <person name="Wilson M."/>
            <person name="Piel J."/>
            <person name="Ashoor H."/>
            <person name="Bougouffa S."/>
            <person name="Bajic V.B."/>
            <person name="Ryu T."/>
            <person name="Ravasi T."/>
            <person name="Bayer T."/>
            <person name="Micklem G."/>
            <person name="Kim H."/>
            <person name="Bhak J."/>
            <person name="Lajeunesse T.C."/>
            <person name="Voolstra C.R."/>
        </authorList>
    </citation>
    <scope>NUCLEOTIDE SEQUENCE [LARGE SCALE GENOMIC DNA]</scope>
    <source>
        <strain evidence="7 8">CCMP2467</strain>
    </source>
</reference>
<dbReference type="Pfam" id="PF00035">
    <property type="entry name" value="dsrm"/>
    <property type="match status" value="1"/>
</dbReference>
<comment type="caution">
    <text evidence="7">The sequence shown here is derived from an EMBL/GenBank/DDBJ whole genome shotgun (WGS) entry which is preliminary data.</text>
</comment>
<evidence type="ECO:0000256" key="2">
    <source>
        <dbReference type="ARBA" id="ARBA00022771"/>
    </source>
</evidence>
<feature type="region of interest" description="Disordered" evidence="5">
    <location>
        <begin position="476"/>
        <end position="593"/>
    </location>
</feature>
<keyword evidence="2 4" id="KW-0863">Zinc-finger</keyword>
<dbReference type="InterPro" id="IPR014720">
    <property type="entry name" value="dsRBD_dom"/>
</dbReference>
<evidence type="ECO:0000256" key="4">
    <source>
        <dbReference type="PROSITE-ProRule" id="PRU00322"/>
    </source>
</evidence>
<accession>A0A1Q9D0J1</accession>
<dbReference type="PROSITE" id="PS50199">
    <property type="entry name" value="ZF_RANBP2_2"/>
    <property type="match status" value="1"/>
</dbReference>
<organism evidence="7 8">
    <name type="scientific">Symbiodinium microadriaticum</name>
    <name type="common">Dinoflagellate</name>
    <name type="synonym">Zooxanthella microadriatica</name>
    <dbReference type="NCBI Taxonomy" id="2951"/>
    <lineage>
        <taxon>Eukaryota</taxon>
        <taxon>Sar</taxon>
        <taxon>Alveolata</taxon>
        <taxon>Dinophyceae</taxon>
        <taxon>Suessiales</taxon>
        <taxon>Symbiodiniaceae</taxon>
        <taxon>Symbiodinium</taxon>
    </lineage>
</organism>
<sequence length="686" mass="77065">MPVTEPNRHRAVEPTSVVSPCFGSVFLKLSVAVVQRGAKRWRRRPLDRNHFCQRYCQRPVTKSDISYTTNKFGNQYQAIVKLDCIQGQEYAGHLCINQKDAEKSAAEQAVMAFSSQMAVLKPPVQRDKKRKPRTPEEIAERKAKQEAEGNPAITPKTLLNALVMKIAKRYLLKGETVYETKTYNGGGHQATVKLSALPGEWSERMWAGHVCTTKQKAEQSAAEIALESIKQDKELMEEADKPKGFGKGGKGKGKGFMWDPWQWGWMWGMPSSELPRKDVLTESITGEVIEWKESHGWIKADVELDHKAASRREGKIFVGKSDAPEDGLVAGAKVSFTVYEDPRGLGAKDLKVLCSEYPSASFWICAMPLRWPFCPAFIGWVLRCFLREDFTVSFRVVVWNVDLYMGRCVGDRFATTVKLELTGRGYNSVESSQMSLSDYDADPLVRAKIKSDQIPLCANNIRRAFMAEAVRSRRQCEDRARSAVSSMSSKRGRSPQLCDGSADAEKDGGDKKEAKKLKKIKKKAKKEAKKAKKAAKKLKKMQKLVQKKKDGKSSKGIKSDSSSDSSSSSSLPFVMDMDFSSSGKELDPRNPDSRIQRALGLTCGAFSFIERKDDEEVYKDGRKAKYKEGEDQSKDWICLRSKANGEPCGERNFPRNEKCFRCGGLRQNTAPLVRDYKPNKVDGRKF</sequence>
<dbReference type="AlphaFoldDB" id="A0A1Q9D0J1"/>
<keyword evidence="3" id="KW-0862">Zinc</keyword>
<evidence type="ECO:0000259" key="6">
    <source>
        <dbReference type="PROSITE" id="PS50199"/>
    </source>
</evidence>
<name>A0A1Q9D0J1_SYMMI</name>
<dbReference type="InterPro" id="IPR001876">
    <property type="entry name" value="Znf_RanBP2"/>
</dbReference>
<proteinExistence type="predicted"/>
<protein>
    <recommendedName>
        <fullName evidence="6">RanBP2-type domain-containing protein</fullName>
    </recommendedName>
</protein>
<dbReference type="Proteomes" id="UP000186817">
    <property type="component" value="Unassembled WGS sequence"/>
</dbReference>
<evidence type="ECO:0000313" key="8">
    <source>
        <dbReference type="Proteomes" id="UP000186817"/>
    </source>
</evidence>
<evidence type="ECO:0000256" key="5">
    <source>
        <dbReference type="SAM" id="MobiDB-lite"/>
    </source>
</evidence>
<dbReference type="GO" id="GO:0008270">
    <property type="term" value="F:zinc ion binding"/>
    <property type="evidence" value="ECO:0007669"/>
    <property type="project" value="UniProtKB-KW"/>
</dbReference>
<dbReference type="SUPFAM" id="SSF54768">
    <property type="entry name" value="dsRNA-binding domain-like"/>
    <property type="match status" value="1"/>
</dbReference>
<dbReference type="EMBL" id="LSRX01000800">
    <property type="protein sequence ID" value="OLP88680.1"/>
    <property type="molecule type" value="Genomic_DNA"/>
</dbReference>
<dbReference type="Gene3D" id="3.30.160.20">
    <property type="match status" value="1"/>
</dbReference>
<feature type="compositionally biased region" description="Basic and acidic residues" evidence="5">
    <location>
        <begin position="133"/>
        <end position="147"/>
    </location>
</feature>
<evidence type="ECO:0000256" key="1">
    <source>
        <dbReference type="ARBA" id="ARBA00022723"/>
    </source>
</evidence>
<keyword evidence="1" id="KW-0479">Metal-binding</keyword>
<evidence type="ECO:0000256" key="3">
    <source>
        <dbReference type="ARBA" id="ARBA00022833"/>
    </source>
</evidence>
<evidence type="ECO:0000313" key="7">
    <source>
        <dbReference type="EMBL" id="OLP88680.1"/>
    </source>
</evidence>
<feature type="domain" description="RanBP2-type" evidence="6">
    <location>
        <begin position="627"/>
        <end position="668"/>
    </location>
</feature>
<feature type="compositionally biased region" description="Basic and acidic residues" evidence="5">
    <location>
        <begin position="584"/>
        <end position="593"/>
    </location>
</feature>
<feature type="compositionally biased region" description="Basic and acidic residues" evidence="5">
    <location>
        <begin position="503"/>
        <end position="513"/>
    </location>
</feature>
<gene>
    <name evidence="7" type="ORF">AK812_SmicGene29945</name>
</gene>